<dbReference type="Proteomes" id="UP000268014">
    <property type="component" value="Unassembled WGS sequence"/>
</dbReference>
<dbReference type="GO" id="GO:0003676">
    <property type="term" value="F:nucleic acid binding"/>
    <property type="evidence" value="ECO:0007669"/>
    <property type="project" value="InterPro"/>
</dbReference>
<name>A0A0N4WYJ6_HAEPC</name>
<evidence type="ECO:0000313" key="1">
    <source>
        <dbReference type="EMBL" id="VDO62559.1"/>
    </source>
</evidence>
<dbReference type="OMA" id="MSATEWH"/>
<dbReference type="EMBL" id="UZAF01019675">
    <property type="protein sequence ID" value="VDO62559.1"/>
    <property type="molecule type" value="Genomic_DNA"/>
</dbReference>
<proteinExistence type="predicted"/>
<evidence type="ECO:0000313" key="2">
    <source>
        <dbReference type="Proteomes" id="UP000268014"/>
    </source>
</evidence>
<sequence>MVFIDNDIKIKTVIVLKNVLLPWAKYRFRFRPFVFQQDSAPAHRARLSGFINAQECSSNSLDLNPMNYSVWSLLESKACSKQHHSIDSLKRNLLRVWEEIPLKYLRAKVDAFPVRLRAVPEHVEGVSRFTLSMCNGSI</sequence>
<keyword evidence="2" id="KW-1185">Reference proteome</keyword>
<dbReference type="OrthoDB" id="7951431at2759"/>
<evidence type="ECO:0000313" key="3">
    <source>
        <dbReference type="WBParaSite" id="HPLM_0001695001-mRNA-1"/>
    </source>
</evidence>
<dbReference type="AlphaFoldDB" id="A0A0N4WYJ6"/>
<dbReference type="Gene3D" id="3.30.420.10">
    <property type="entry name" value="Ribonuclease H-like superfamily/Ribonuclease H"/>
    <property type="match status" value="1"/>
</dbReference>
<protein>
    <submittedName>
        <fullName evidence="3">TCB2</fullName>
    </submittedName>
</protein>
<reference evidence="3" key="1">
    <citation type="submission" date="2017-02" db="UniProtKB">
        <authorList>
            <consortium name="WormBaseParasite"/>
        </authorList>
    </citation>
    <scope>IDENTIFICATION</scope>
</reference>
<dbReference type="WBParaSite" id="HPLM_0001695001-mRNA-1">
    <property type="protein sequence ID" value="HPLM_0001695001-mRNA-1"/>
    <property type="gene ID" value="HPLM_0001695001"/>
</dbReference>
<dbReference type="InterPro" id="IPR036397">
    <property type="entry name" value="RNaseH_sf"/>
</dbReference>
<reference evidence="1 2" key="2">
    <citation type="submission" date="2018-11" db="EMBL/GenBank/DDBJ databases">
        <authorList>
            <consortium name="Pathogen Informatics"/>
        </authorList>
    </citation>
    <scope>NUCLEOTIDE SEQUENCE [LARGE SCALE GENOMIC DNA]</scope>
    <source>
        <strain evidence="1 2">MHpl1</strain>
    </source>
</reference>
<organism evidence="3">
    <name type="scientific">Haemonchus placei</name>
    <name type="common">Barber's pole worm</name>
    <dbReference type="NCBI Taxonomy" id="6290"/>
    <lineage>
        <taxon>Eukaryota</taxon>
        <taxon>Metazoa</taxon>
        <taxon>Ecdysozoa</taxon>
        <taxon>Nematoda</taxon>
        <taxon>Chromadorea</taxon>
        <taxon>Rhabditida</taxon>
        <taxon>Rhabditina</taxon>
        <taxon>Rhabditomorpha</taxon>
        <taxon>Strongyloidea</taxon>
        <taxon>Trichostrongylidae</taxon>
        <taxon>Haemonchus</taxon>
    </lineage>
</organism>
<dbReference type="STRING" id="6290.A0A0N4WYJ6"/>
<gene>
    <name evidence="1" type="ORF">HPLM_LOCUS16942</name>
</gene>
<accession>A0A0N4WYJ6</accession>